<dbReference type="GeneID" id="40315090"/>
<evidence type="ECO:0000313" key="3">
    <source>
        <dbReference type="Proteomes" id="UP000284403"/>
    </source>
</evidence>
<keyword evidence="1" id="KW-0472">Membrane</keyword>
<feature type="transmembrane region" description="Helical" evidence="1">
    <location>
        <begin position="59"/>
        <end position="81"/>
    </location>
</feature>
<name>A0A422Q8K8_9TRYP</name>
<dbReference type="AlphaFoldDB" id="A0A422Q8K8"/>
<keyword evidence="1" id="KW-1133">Transmembrane helix</keyword>
<dbReference type="EMBL" id="MKKU01000047">
    <property type="protein sequence ID" value="RNF26312.1"/>
    <property type="molecule type" value="Genomic_DNA"/>
</dbReference>
<proteinExistence type="predicted"/>
<keyword evidence="1" id="KW-0812">Transmembrane</keyword>
<comment type="caution">
    <text evidence="2">The sequence shown here is derived from an EMBL/GenBank/DDBJ whole genome shotgun (WGS) entry which is preliminary data.</text>
</comment>
<evidence type="ECO:0000313" key="2">
    <source>
        <dbReference type="EMBL" id="RNF26312.1"/>
    </source>
</evidence>
<accession>A0A422Q8K8</accession>
<reference evidence="2 3" key="1">
    <citation type="journal article" date="2018" name="BMC Genomics">
        <title>Genomic comparison of Trypanosoma conorhini and Trypanosoma rangeli to Trypanosoma cruzi strains of high and low virulence.</title>
        <authorList>
            <person name="Bradwell K.R."/>
            <person name="Koparde V.N."/>
            <person name="Matveyev A.V."/>
            <person name="Serrano M.G."/>
            <person name="Alves J.M."/>
            <person name="Parikh H."/>
            <person name="Huang B."/>
            <person name="Lee V."/>
            <person name="Espinosa-Alvarez O."/>
            <person name="Ortiz P.A."/>
            <person name="Costa-Martins A.G."/>
            <person name="Teixeira M.M."/>
            <person name="Buck G.A."/>
        </authorList>
    </citation>
    <scope>NUCLEOTIDE SEQUENCE [LARGE SCALE GENOMIC DNA]</scope>
    <source>
        <strain evidence="2 3">025E</strain>
    </source>
</reference>
<keyword evidence="3" id="KW-1185">Reference proteome</keyword>
<dbReference type="Proteomes" id="UP000284403">
    <property type="component" value="Unassembled WGS sequence"/>
</dbReference>
<evidence type="ECO:0000256" key="1">
    <source>
        <dbReference type="SAM" id="Phobius"/>
    </source>
</evidence>
<organism evidence="2 3">
    <name type="scientific">Trypanosoma conorhini</name>
    <dbReference type="NCBI Taxonomy" id="83891"/>
    <lineage>
        <taxon>Eukaryota</taxon>
        <taxon>Discoba</taxon>
        <taxon>Euglenozoa</taxon>
        <taxon>Kinetoplastea</taxon>
        <taxon>Metakinetoplastina</taxon>
        <taxon>Trypanosomatida</taxon>
        <taxon>Trypanosomatidae</taxon>
        <taxon>Trypanosoma</taxon>
    </lineage>
</organism>
<gene>
    <name evidence="2" type="ORF">Tco025E_01479</name>
</gene>
<protein>
    <submittedName>
        <fullName evidence="2">Uncharacterized protein</fullName>
    </submittedName>
</protein>
<dbReference type="RefSeq" id="XP_029231518.1">
    <property type="nucleotide sequence ID" value="XM_029368417.1"/>
</dbReference>
<sequence>MVSAVISRKCDDDDDEGSANCRTTSLTYKYDWHSTESMRFGRLVRRRTLHPRVSPLGRHEVLCILAFLLGYPVMHALIILVDARMTMMSQTIFHHRPCTMTLLMSLPAPAKLFPSP</sequence>